<dbReference type="PANTHER" id="PTHR32322:SF9">
    <property type="entry name" value="AMINO-ACID METABOLITE EFFLUX PUMP-RELATED"/>
    <property type="match status" value="1"/>
</dbReference>
<keyword evidence="8" id="KW-1185">Reference proteome</keyword>
<reference evidence="8" key="1">
    <citation type="submission" date="2017-05" db="EMBL/GenBank/DDBJ databases">
        <authorList>
            <person name="Rodrigo-Torres L."/>
            <person name="Arahal R. D."/>
            <person name="Lucena T."/>
        </authorList>
    </citation>
    <scope>NUCLEOTIDE SEQUENCE [LARGE SCALE GENOMIC DNA]</scope>
    <source>
        <strain evidence="8">CECT 8489</strain>
    </source>
</reference>
<dbReference type="InterPro" id="IPR000620">
    <property type="entry name" value="EamA_dom"/>
</dbReference>
<evidence type="ECO:0000256" key="1">
    <source>
        <dbReference type="ARBA" id="ARBA00004141"/>
    </source>
</evidence>
<evidence type="ECO:0000313" key="8">
    <source>
        <dbReference type="Proteomes" id="UP000201838"/>
    </source>
</evidence>
<evidence type="ECO:0000256" key="3">
    <source>
        <dbReference type="ARBA" id="ARBA00022989"/>
    </source>
</evidence>
<keyword evidence="3 5" id="KW-1133">Transmembrane helix</keyword>
<proteinExistence type="predicted"/>
<gene>
    <name evidence="7" type="ORF">BOA8489_00391</name>
</gene>
<comment type="subcellular location">
    <subcellularLocation>
        <location evidence="1">Membrane</location>
        <topology evidence="1">Multi-pass membrane protein</topology>
    </subcellularLocation>
</comment>
<evidence type="ECO:0000256" key="4">
    <source>
        <dbReference type="ARBA" id="ARBA00023136"/>
    </source>
</evidence>
<evidence type="ECO:0000256" key="5">
    <source>
        <dbReference type="SAM" id="Phobius"/>
    </source>
</evidence>
<evidence type="ECO:0000259" key="6">
    <source>
        <dbReference type="Pfam" id="PF00892"/>
    </source>
</evidence>
<dbReference type="InterPro" id="IPR037185">
    <property type="entry name" value="EmrE-like"/>
</dbReference>
<dbReference type="SUPFAM" id="SSF103481">
    <property type="entry name" value="Multidrug resistance efflux transporter EmrE"/>
    <property type="match status" value="2"/>
</dbReference>
<feature type="transmembrane region" description="Helical" evidence="5">
    <location>
        <begin position="23"/>
        <end position="44"/>
    </location>
</feature>
<dbReference type="Proteomes" id="UP000201838">
    <property type="component" value="Unassembled WGS sequence"/>
</dbReference>
<feature type="transmembrane region" description="Helical" evidence="5">
    <location>
        <begin position="56"/>
        <end position="75"/>
    </location>
</feature>
<dbReference type="Pfam" id="PF00892">
    <property type="entry name" value="EamA"/>
    <property type="match status" value="1"/>
</dbReference>
<evidence type="ECO:0000313" key="7">
    <source>
        <dbReference type="EMBL" id="SMX22300.1"/>
    </source>
</evidence>
<dbReference type="InterPro" id="IPR050638">
    <property type="entry name" value="AA-Vitamin_Transporters"/>
</dbReference>
<dbReference type="AlphaFoldDB" id="A0A238IX20"/>
<accession>A0A238IX20</accession>
<evidence type="ECO:0000256" key="2">
    <source>
        <dbReference type="ARBA" id="ARBA00022692"/>
    </source>
</evidence>
<organism evidence="7 8">
    <name type="scientific">Boseongicola aestuarii</name>
    <dbReference type="NCBI Taxonomy" id="1470561"/>
    <lineage>
        <taxon>Bacteria</taxon>
        <taxon>Pseudomonadati</taxon>
        <taxon>Pseudomonadota</taxon>
        <taxon>Alphaproteobacteria</taxon>
        <taxon>Rhodobacterales</taxon>
        <taxon>Paracoccaceae</taxon>
        <taxon>Boseongicola</taxon>
    </lineage>
</organism>
<feature type="transmembrane region" description="Helical" evidence="5">
    <location>
        <begin position="143"/>
        <end position="162"/>
    </location>
</feature>
<keyword evidence="2 5" id="KW-0812">Transmembrane</keyword>
<feature type="domain" description="EamA" evidence="6">
    <location>
        <begin position="82"/>
        <end position="214"/>
    </location>
</feature>
<protein>
    <submittedName>
        <fullName evidence="7">EamA-like transporter family protein</fullName>
    </submittedName>
</protein>
<feature type="transmembrane region" description="Helical" evidence="5">
    <location>
        <begin position="81"/>
        <end position="100"/>
    </location>
</feature>
<sequence length="229" mass="23626">MGLLNNVIPFSLLSFGQLTVETGLTGILNAATAIWGVLIAALVFKDERHTPRRIAGVTIGFFGVATAIGLTSVLTFDPRSIAQLAIIAATVSYGCAGSWARATLNGVSPLVSSAGMLTGSTLIMLPLTYAIDGAIPLDLEPRTWAAIAYVSLLSTALAYLLYYRILARAGAGNLLLVTLLVAPVAIALGATIRGEALGPSAYAGFALLALGLIILDGRAGHAFAKSLMR</sequence>
<keyword evidence="4 5" id="KW-0472">Membrane</keyword>
<dbReference type="PANTHER" id="PTHR32322">
    <property type="entry name" value="INNER MEMBRANE TRANSPORTER"/>
    <property type="match status" value="1"/>
</dbReference>
<dbReference type="GO" id="GO:0016020">
    <property type="term" value="C:membrane"/>
    <property type="evidence" value="ECO:0007669"/>
    <property type="project" value="UniProtKB-SubCell"/>
</dbReference>
<name>A0A238IX20_9RHOB</name>
<feature type="transmembrane region" description="Helical" evidence="5">
    <location>
        <begin position="200"/>
        <end position="219"/>
    </location>
</feature>
<feature type="transmembrane region" description="Helical" evidence="5">
    <location>
        <begin position="174"/>
        <end position="194"/>
    </location>
</feature>
<feature type="transmembrane region" description="Helical" evidence="5">
    <location>
        <begin position="107"/>
        <end position="131"/>
    </location>
</feature>
<dbReference type="EMBL" id="FXXQ01000001">
    <property type="protein sequence ID" value="SMX22300.1"/>
    <property type="molecule type" value="Genomic_DNA"/>
</dbReference>